<proteinExistence type="predicted"/>
<evidence type="ECO:0000256" key="2">
    <source>
        <dbReference type="SAM" id="SignalP"/>
    </source>
</evidence>
<reference evidence="3 4" key="1">
    <citation type="submission" date="2015-10" db="EMBL/GenBank/DDBJ databases">
        <title>Metagenome-Assembled Genomes uncover a global brackish microbiome.</title>
        <authorList>
            <person name="Hugerth L.W."/>
            <person name="Larsson J."/>
            <person name="Alneberg J."/>
            <person name="Lindh M.V."/>
            <person name="Legrand C."/>
            <person name="Pinhassi J."/>
            <person name="Andersson A.F."/>
        </authorList>
    </citation>
    <scope>NUCLEOTIDE SEQUENCE [LARGE SCALE GENOMIC DNA]</scope>
    <source>
        <strain evidence="3">BACL6 MAG-120924-bin43</strain>
    </source>
</reference>
<evidence type="ECO:0000313" key="3">
    <source>
        <dbReference type="EMBL" id="KRO48794.1"/>
    </source>
</evidence>
<dbReference type="AlphaFoldDB" id="A0A0R2QLN5"/>
<sequence length="247" mass="26348">MKKILLIALVLFGLLPASIAAAHDPIILTSEQQTPADGPLLVDGTVSFALYGSLEAADDTRGFRVNFNTGDPLYISILIPDLAPENMLDDMSLPFVNVEDPNGATVKLAITQKVSFPEPYTGTNYVRLTEFRGTAIGGTYLITVTGTSAARFTASVGEKEMFGSPVENIPNRDLGVAGVMEWYAGDPVAVAIEETVESVVATPSSETTSSNQSSLLIVMITVIIVIIVIVGLGFVRANKTRQRKTIQ</sequence>
<comment type="caution">
    <text evidence="3">The sequence shown here is derived from an EMBL/GenBank/DDBJ whole genome shotgun (WGS) entry which is preliminary data.</text>
</comment>
<keyword evidence="2" id="KW-0732">Signal</keyword>
<keyword evidence="1" id="KW-1133">Transmembrane helix</keyword>
<dbReference type="Proteomes" id="UP000051017">
    <property type="component" value="Unassembled WGS sequence"/>
</dbReference>
<protein>
    <recommendedName>
        <fullName evidence="5">CopC domain-containing protein</fullName>
    </recommendedName>
</protein>
<evidence type="ECO:0008006" key="5">
    <source>
        <dbReference type="Google" id="ProtNLM"/>
    </source>
</evidence>
<evidence type="ECO:0000313" key="4">
    <source>
        <dbReference type="Proteomes" id="UP000051017"/>
    </source>
</evidence>
<gene>
    <name evidence="3" type="ORF">ABR75_08075</name>
</gene>
<accession>A0A0R2QLN5</accession>
<evidence type="ECO:0000256" key="1">
    <source>
        <dbReference type="SAM" id="Phobius"/>
    </source>
</evidence>
<keyword evidence="1" id="KW-0472">Membrane</keyword>
<keyword evidence="1" id="KW-0812">Transmembrane</keyword>
<feature type="transmembrane region" description="Helical" evidence="1">
    <location>
        <begin position="215"/>
        <end position="235"/>
    </location>
</feature>
<name>A0A0R2QLN5_9ACTN</name>
<dbReference type="EMBL" id="LIBJ01000061">
    <property type="protein sequence ID" value="KRO48794.1"/>
    <property type="molecule type" value="Genomic_DNA"/>
</dbReference>
<feature type="signal peptide" evidence="2">
    <location>
        <begin position="1"/>
        <end position="22"/>
    </location>
</feature>
<organism evidence="3 4">
    <name type="scientific">Acidimicrobiia bacterium BACL6 MAG-120924-bin43</name>
    <dbReference type="NCBI Taxonomy" id="1655583"/>
    <lineage>
        <taxon>Bacteria</taxon>
        <taxon>Bacillati</taxon>
        <taxon>Actinomycetota</taxon>
        <taxon>Acidimicrobiia</taxon>
        <taxon>acIV cluster</taxon>
    </lineage>
</organism>
<feature type="chain" id="PRO_5006422203" description="CopC domain-containing protein" evidence="2">
    <location>
        <begin position="23"/>
        <end position="247"/>
    </location>
</feature>